<proteinExistence type="predicted"/>
<keyword evidence="2" id="KW-1185">Reference proteome</keyword>
<comment type="caution">
    <text evidence="1">The sequence shown here is derived from an EMBL/GenBank/DDBJ whole genome shotgun (WGS) entry which is preliminary data.</text>
</comment>
<protein>
    <recommendedName>
        <fullName evidence="3">Lipoprotein</fullName>
    </recommendedName>
</protein>
<accession>A0A9X2F863</accession>
<sequence length="199" mass="22934">MKITKSLLNGFSTLLIWGLILISCSKEEHFNDDQYSLEHETIIAKTICTENASKYFVNESSIYRNEKEDGILIVEWEEWGRASKKCGGWGLCNADWFPTSENQIQSQHTENSGQSVLSGTTNHSTFLRYDNQRKQYYIEILLSKPLPIPTPEILLSLPIEENFTLNTKMKLGKNITFNKGYYPFNKHLGHFGGYRINLQ</sequence>
<evidence type="ECO:0000313" key="1">
    <source>
        <dbReference type="EMBL" id="MCO4293538.1"/>
    </source>
</evidence>
<organism evidence="1 2">
    <name type="scientific">Solitalea agri</name>
    <dbReference type="NCBI Taxonomy" id="2953739"/>
    <lineage>
        <taxon>Bacteria</taxon>
        <taxon>Pseudomonadati</taxon>
        <taxon>Bacteroidota</taxon>
        <taxon>Sphingobacteriia</taxon>
        <taxon>Sphingobacteriales</taxon>
        <taxon>Sphingobacteriaceae</taxon>
        <taxon>Solitalea</taxon>
    </lineage>
</organism>
<reference evidence="1" key="1">
    <citation type="submission" date="2022-06" db="EMBL/GenBank/DDBJ databases">
        <title>Solitalea sp. MAHUQ-68 isolated from rhizospheric soil.</title>
        <authorList>
            <person name="Huq M.A."/>
        </authorList>
    </citation>
    <scope>NUCLEOTIDE SEQUENCE</scope>
    <source>
        <strain evidence="1">MAHUQ-68</strain>
    </source>
</reference>
<dbReference type="EMBL" id="JAMWYS010000036">
    <property type="protein sequence ID" value="MCO4293538.1"/>
    <property type="molecule type" value="Genomic_DNA"/>
</dbReference>
<evidence type="ECO:0008006" key="3">
    <source>
        <dbReference type="Google" id="ProtNLM"/>
    </source>
</evidence>
<gene>
    <name evidence="1" type="ORF">NF867_11750</name>
</gene>
<dbReference type="RefSeq" id="WP_252588193.1">
    <property type="nucleotide sequence ID" value="NZ_JAMWYS010000036.1"/>
</dbReference>
<evidence type="ECO:0000313" key="2">
    <source>
        <dbReference type="Proteomes" id="UP001155182"/>
    </source>
</evidence>
<dbReference type="Proteomes" id="UP001155182">
    <property type="component" value="Unassembled WGS sequence"/>
</dbReference>
<dbReference type="PROSITE" id="PS51257">
    <property type="entry name" value="PROKAR_LIPOPROTEIN"/>
    <property type="match status" value="1"/>
</dbReference>
<name>A0A9X2F863_9SPHI</name>
<dbReference type="AlphaFoldDB" id="A0A9X2F863"/>